<dbReference type="EMBL" id="NNAY01000698">
    <property type="protein sequence ID" value="OXU26925.1"/>
    <property type="molecule type" value="Genomic_DNA"/>
</dbReference>
<evidence type="ECO:0000256" key="3">
    <source>
        <dbReference type="ARBA" id="ARBA00022840"/>
    </source>
</evidence>
<dbReference type="GO" id="GO:0005524">
    <property type="term" value="F:ATP binding"/>
    <property type="evidence" value="ECO:0007669"/>
    <property type="project" value="UniProtKB-KW"/>
</dbReference>
<evidence type="ECO:0000256" key="2">
    <source>
        <dbReference type="ARBA" id="ARBA00022741"/>
    </source>
</evidence>
<dbReference type="AlphaFoldDB" id="A0A232F8D4"/>
<dbReference type="EC" id="6.3.5.7" evidence="5"/>
<dbReference type="GO" id="GO:0032543">
    <property type="term" value="P:mitochondrial translation"/>
    <property type="evidence" value="ECO:0007669"/>
    <property type="project" value="UniProtKB-UniRule"/>
</dbReference>
<proteinExistence type="inferred from homology"/>
<sequence length="523" mass="57097">MNNVLTSPIRTVSQKIAAGEIRPSELAKAALKATSVVKPLNAFITVTSELAKQQAQESDERQKKNALLGELDGVPIAVKDNFCTKDQPTTCASRMLADFVPGYDATVYKKLKEAGAVLIGKTNLDQFAMGAGTVDSYYGPSKNLWGSEIMKNYFFDDYFHDQEMQYDNDALSKTENWHIAGGSSGGSAIAVSTGTCFAALGSDSGGSTRNPASYCGIVGLKPTYGLVSRHGLIPLVNSMDVPGILTRTVDDAITVLNAIAGPDESDSTTIKDPYIPFALPSPVDVSGLRIGLPKEYRCPALSEEVDSNWSEVSQLLQEAGARVFPVSMPHTEYSIVCYSVLNQCEVASNMARYDGLEYGYRADENASTEELYAKSRSKGFNDVVRSRILAGNYFLLTENYEDYFVRAMKVRSLIAEDFEKVWHDGIDVILTPTTLSDAPRYHDFISADNQTQCSVQDFCTQPANMAGVPAVSIPIKLSKKGMPLSLQLMAPKLCEERLLGVAKWIEDVVKFPRLVIKPDSLKD</sequence>
<dbReference type="InterPro" id="IPR023631">
    <property type="entry name" value="Amidase_dom"/>
</dbReference>
<comment type="subunit">
    <text evidence="5">Subunit of the heterotrimeric GatCAB amidotransferase (AdT) complex, composed of A, B and C subunits.</text>
</comment>
<comment type="function">
    <text evidence="5">Allows the formation of correctly charged Gln-tRNA(Gln) through the transamidation of misacylated Glu-tRNA(Gln) in the mitochondria. The reaction takes place in the presence of glutamine and ATP through an activated gamma-phospho-Glu-tRNA(Gln).</text>
</comment>
<gene>
    <name evidence="5" type="primary">GatA</name>
    <name evidence="7" type="ORF">TSAR_005572</name>
</gene>
<feature type="domain" description="Amidase" evidence="6">
    <location>
        <begin position="178"/>
        <end position="499"/>
    </location>
</feature>
<keyword evidence="8" id="KW-1185">Reference proteome</keyword>
<comment type="catalytic activity">
    <reaction evidence="5">
        <text>L-glutamyl-tRNA(Gln) + L-glutamine + ATP + H2O = L-glutaminyl-tRNA(Gln) + L-glutamate + ADP + phosphate + H(+)</text>
        <dbReference type="Rhea" id="RHEA:17521"/>
        <dbReference type="Rhea" id="RHEA-COMP:9681"/>
        <dbReference type="Rhea" id="RHEA-COMP:9684"/>
        <dbReference type="ChEBI" id="CHEBI:15377"/>
        <dbReference type="ChEBI" id="CHEBI:15378"/>
        <dbReference type="ChEBI" id="CHEBI:29985"/>
        <dbReference type="ChEBI" id="CHEBI:30616"/>
        <dbReference type="ChEBI" id="CHEBI:43474"/>
        <dbReference type="ChEBI" id="CHEBI:58359"/>
        <dbReference type="ChEBI" id="CHEBI:78520"/>
        <dbReference type="ChEBI" id="CHEBI:78521"/>
        <dbReference type="ChEBI" id="CHEBI:456216"/>
        <dbReference type="EC" id="6.3.5.7"/>
    </reaction>
</comment>
<feature type="domain" description="Amidase" evidence="6">
    <location>
        <begin position="30"/>
        <end position="147"/>
    </location>
</feature>
<dbReference type="InterPro" id="IPR000120">
    <property type="entry name" value="Amidase"/>
</dbReference>
<dbReference type="InterPro" id="IPR036928">
    <property type="entry name" value="AS_sf"/>
</dbReference>
<dbReference type="PANTHER" id="PTHR11895:SF7">
    <property type="entry name" value="GLUTAMYL-TRNA(GLN) AMIDOTRANSFERASE SUBUNIT A, MITOCHONDRIAL"/>
    <property type="match status" value="1"/>
</dbReference>
<protein>
    <recommendedName>
        <fullName evidence="5">Glutamyl-tRNA(Gln) amidotransferase subunit A, mitochondrial</fullName>
        <shortName evidence="5">Glu-AdT subunit A</shortName>
        <ecNumber evidence="5">6.3.5.7</ecNumber>
    </recommendedName>
</protein>
<feature type="active site" description="Charge relay system" evidence="5">
    <location>
        <position position="79"/>
    </location>
</feature>
<dbReference type="GO" id="GO:0050567">
    <property type="term" value="F:glutaminyl-tRNA synthase (glutamine-hydrolyzing) activity"/>
    <property type="evidence" value="ECO:0007669"/>
    <property type="project" value="UniProtKB-UniRule"/>
</dbReference>
<keyword evidence="1 5" id="KW-0436">Ligase</keyword>
<dbReference type="OrthoDB" id="421993at2759"/>
<comment type="subcellular location">
    <subcellularLocation>
        <location evidence="5">Mitochondrion</location>
    </subcellularLocation>
</comment>
<evidence type="ECO:0000256" key="1">
    <source>
        <dbReference type="ARBA" id="ARBA00022598"/>
    </source>
</evidence>
<reference evidence="7 8" key="1">
    <citation type="journal article" date="2017" name="Curr. Biol.">
        <title>The Evolution of Venom by Co-option of Single-Copy Genes.</title>
        <authorList>
            <person name="Martinson E.O."/>
            <person name="Mrinalini"/>
            <person name="Kelkar Y.D."/>
            <person name="Chang C.H."/>
            <person name="Werren J.H."/>
        </authorList>
    </citation>
    <scope>NUCLEOTIDE SEQUENCE [LARGE SCALE GENOMIC DNA]</scope>
    <source>
        <strain evidence="7 8">Alberta</strain>
        <tissue evidence="7">Whole body</tissue>
    </source>
</reference>
<feature type="active site" description="Charge relay system" evidence="5">
    <location>
        <position position="183"/>
    </location>
</feature>
<keyword evidence="2 5" id="KW-0547">Nucleotide-binding</keyword>
<evidence type="ECO:0000256" key="5">
    <source>
        <dbReference type="HAMAP-Rule" id="MF_03150"/>
    </source>
</evidence>
<dbReference type="Gene3D" id="3.90.1300.10">
    <property type="entry name" value="Amidase signature (AS) domain"/>
    <property type="match status" value="1"/>
</dbReference>
<comment type="similarity">
    <text evidence="5">Belongs to the amidase family. GatA subfamily.</text>
</comment>
<evidence type="ECO:0000313" key="8">
    <source>
        <dbReference type="Proteomes" id="UP000215335"/>
    </source>
</evidence>
<evidence type="ECO:0000259" key="6">
    <source>
        <dbReference type="Pfam" id="PF01425"/>
    </source>
</evidence>
<feature type="active site" description="Acyl-ester intermediate" evidence="5">
    <location>
        <position position="207"/>
    </location>
</feature>
<name>A0A232F8D4_9HYME</name>
<keyword evidence="3 5" id="KW-0067">ATP-binding</keyword>
<dbReference type="PANTHER" id="PTHR11895">
    <property type="entry name" value="TRANSAMIDASE"/>
    <property type="match status" value="1"/>
</dbReference>
<dbReference type="Proteomes" id="UP000215335">
    <property type="component" value="Unassembled WGS sequence"/>
</dbReference>
<dbReference type="GO" id="GO:0030956">
    <property type="term" value="C:glutamyl-tRNA(Gln) amidotransferase complex"/>
    <property type="evidence" value="ECO:0007669"/>
    <property type="project" value="UniProtKB-UniRule"/>
</dbReference>
<dbReference type="GO" id="GO:0070681">
    <property type="term" value="P:glutaminyl-tRNAGln biosynthesis via transamidation"/>
    <property type="evidence" value="ECO:0007669"/>
    <property type="project" value="UniProtKB-UniRule"/>
</dbReference>
<organism evidence="7 8">
    <name type="scientific">Trichomalopsis sarcophagae</name>
    <dbReference type="NCBI Taxonomy" id="543379"/>
    <lineage>
        <taxon>Eukaryota</taxon>
        <taxon>Metazoa</taxon>
        <taxon>Ecdysozoa</taxon>
        <taxon>Arthropoda</taxon>
        <taxon>Hexapoda</taxon>
        <taxon>Insecta</taxon>
        <taxon>Pterygota</taxon>
        <taxon>Neoptera</taxon>
        <taxon>Endopterygota</taxon>
        <taxon>Hymenoptera</taxon>
        <taxon>Apocrita</taxon>
        <taxon>Proctotrupomorpha</taxon>
        <taxon>Chalcidoidea</taxon>
        <taxon>Pteromalidae</taxon>
        <taxon>Pteromalinae</taxon>
        <taxon>Trichomalopsis</taxon>
    </lineage>
</organism>
<dbReference type="GO" id="GO:0005739">
    <property type="term" value="C:mitochondrion"/>
    <property type="evidence" value="ECO:0007669"/>
    <property type="project" value="UniProtKB-SubCell"/>
</dbReference>
<evidence type="ECO:0000313" key="7">
    <source>
        <dbReference type="EMBL" id="OXU26925.1"/>
    </source>
</evidence>
<evidence type="ECO:0000256" key="4">
    <source>
        <dbReference type="ARBA" id="ARBA00022917"/>
    </source>
</evidence>
<dbReference type="InterPro" id="IPR004412">
    <property type="entry name" value="GatA"/>
</dbReference>
<keyword evidence="4 5" id="KW-0648">Protein biosynthesis</keyword>
<comment type="caution">
    <text evidence="7">The sequence shown here is derived from an EMBL/GenBank/DDBJ whole genome shotgun (WGS) entry which is preliminary data.</text>
</comment>
<dbReference type="HAMAP" id="MF_00120">
    <property type="entry name" value="GatA"/>
    <property type="match status" value="1"/>
</dbReference>
<dbReference type="STRING" id="543379.A0A232F8D4"/>
<dbReference type="SUPFAM" id="SSF75304">
    <property type="entry name" value="Amidase signature (AS) enzymes"/>
    <property type="match status" value="1"/>
</dbReference>
<dbReference type="Pfam" id="PF01425">
    <property type="entry name" value="Amidase"/>
    <property type="match status" value="2"/>
</dbReference>
<keyword evidence="5" id="KW-0496">Mitochondrion</keyword>
<accession>A0A232F8D4</accession>